<feature type="domain" description="PASTA" evidence="2">
    <location>
        <begin position="582"/>
        <end position="648"/>
    </location>
</feature>
<feature type="domain" description="PASTA" evidence="2">
    <location>
        <begin position="374"/>
        <end position="444"/>
    </location>
</feature>
<dbReference type="Proteomes" id="UP000182192">
    <property type="component" value="Unassembled WGS sequence"/>
</dbReference>
<feature type="domain" description="PASTA" evidence="2">
    <location>
        <begin position="445"/>
        <end position="511"/>
    </location>
</feature>
<gene>
    <name evidence="3" type="ORF">SAMN02910406_01440</name>
</gene>
<keyword evidence="1" id="KW-0472">Membrane</keyword>
<dbReference type="OrthoDB" id="9788659at2"/>
<dbReference type="GO" id="GO:0005524">
    <property type="term" value="F:ATP binding"/>
    <property type="evidence" value="ECO:0007669"/>
    <property type="project" value="InterPro"/>
</dbReference>
<dbReference type="InterPro" id="IPR011009">
    <property type="entry name" value="Kinase-like_dom_sf"/>
</dbReference>
<dbReference type="PROSITE" id="PS51178">
    <property type="entry name" value="PASTA"/>
    <property type="match status" value="6"/>
</dbReference>
<feature type="domain" description="PASTA" evidence="2">
    <location>
        <begin position="649"/>
        <end position="715"/>
    </location>
</feature>
<feature type="domain" description="PASTA" evidence="2">
    <location>
        <begin position="515"/>
        <end position="581"/>
    </location>
</feature>
<proteinExistence type="predicted"/>
<dbReference type="InterPro" id="IPR005543">
    <property type="entry name" value="PASTA_dom"/>
</dbReference>
<sequence length="885" mass="97330">MKFCMGCMEQYEDEYRICPRCGYIEGSKAENDIGIVPGSILADRYIVGRMLNWDDAHISYIGWDALAEKKVRLQELFVSGVCMRSEHNGRVEAINSDKAVIFSKYKNKLIELADKLTKVTDLEYIESIESYFEASNTVYVVSDYFETEELSRMMGSEKSISPKKLRKRFVPILNEIDKLHELGYFIGMIREKNIVVTRTGGFLLKEHIWACLESRTRSESSDGSPSEYTFPYEFVKDPESALNSPSIDVYSIAAIMYRFATGADMSKADCLDRAASLKKKHKDNIKPIDKLIDSSDTIDHVFSNAVMNAFNVYPDYRTPDMERFVEELSAEKPAERRRQYKKVTPLWAKILIPAAAVGVVTAGTLFVINMKMKTSAPALEVTVPGFQRKNIDEARKMAEKSNLKLIVNGKEYSKTDSENTVISQSVDPGELVFENSFIGVTLSAGEEKYPMPMLEGMEFGKAQQILDNMGLFYTTYEEQSVTVAKGCIISHTPEANENVTAGEKIQIVISSGSDREGTVVVDDVVGSTYDDLIAQAEQGGPPVEVTSYVPSDLPAGTIISQSQPSGTEQDINEPLQVEVSMGRGSVAVPDVTYLEEDKAVAILNTIGIATEISNRDDDNVSEGLVSEQGIEAGEIIELGSSVTLVISNGPEKVKVPDTVGMKIKDAKELLVKIGLGYIISYKTDKESKEDTVIEQSEKPDTMLVPGEKIIITAATSKETIAVPDFKGKKVDEARKEIEKLGLKAVIFDIQDPVAGKDEVVSQSPPADKDVKLRKGDVISIVVCTKEGSKTKIDFGEIGEIKIDAPSTVKAGDVFDVVITLDTGGRTVFLDSDFSANLEIIDTEAEDPDENILVRRLKVKALEGGAAKISISGGSKEAEFDLTVLE</sequence>
<dbReference type="EMBL" id="FOKQ01000010">
    <property type="protein sequence ID" value="SFC28307.1"/>
    <property type="molecule type" value="Genomic_DNA"/>
</dbReference>
<dbReference type="SUPFAM" id="SSF56112">
    <property type="entry name" value="Protein kinase-like (PK-like)"/>
    <property type="match status" value="1"/>
</dbReference>
<dbReference type="Pfam" id="PF03793">
    <property type="entry name" value="PASTA"/>
    <property type="match status" value="6"/>
</dbReference>
<name>A0A1I1HW45_RUMAL</name>
<evidence type="ECO:0000313" key="3">
    <source>
        <dbReference type="EMBL" id="SFC28307.1"/>
    </source>
</evidence>
<feature type="transmembrane region" description="Helical" evidence="1">
    <location>
        <begin position="346"/>
        <end position="368"/>
    </location>
</feature>
<dbReference type="GO" id="GO:0004672">
    <property type="term" value="F:protein kinase activity"/>
    <property type="evidence" value="ECO:0007669"/>
    <property type="project" value="InterPro"/>
</dbReference>
<dbReference type="Pfam" id="PF00069">
    <property type="entry name" value="Pkinase"/>
    <property type="match status" value="1"/>
</dbReference>
<dbReference type="Gene3D" id="1.10.510.10">
    <property type="entry name" value="Transferase(Phosphotransferase) domain 1"/>
    <property type="match status" value="1"/>
</dbReference>
<evidence type="ECO:0000313" key="4">
    <source>
        <dbReference type="Proteomes" id="UP000182192"/>
    </source>
</evidence>
<evidence type="ECO:0000256" key="1">
    <source>
        <dbReference type="SAM" id="Phobius"/>
    </source>
</evidence>
<keyword evidence="1" id="KW-1133">Transmembrane helix</keyword>
<accession>A0A1I1HW45</accession>
<reference evidence="3 4" key="1">
    <citation type="submission" date="2016-10" db="EMBL/GenBank/DDBJ databases">
        <authorList>
            <person name="de Groot N.N."/>
        </authorList>
    </citation>
    <scope>NUCLEOTIDE SEQUENCE [LARGE SCALE GENOMIC DNA]</scope>
    <source>
        <strain evidence="3 4">AR67</strain>
    </source>
</reference>
<protein>
    <submittedName>
        <fullName evidence="3">PASTA domain, binds beta-lactams</fullName>
    </submittedName>
</protein>
<dbReference type="CDD" id="cd06577">
    <property type="entry name" value="PASTA_pknB"/>
    <property type="match status" value="6"/>
</dbReference>
<organism evidence="3 4">
    <name type="scientific">Ruminococcus albus</name>
    <dbReference type="NCBI Taxonomy" id="1264"/>
    <lineage>
        <taxon>Bacteria</taxon>
        <taxon>Bacillati</taxon>
        <taxon>Bacillota</taxon>
        <taxon>Clostridia</taxon>
        <taxon>Eubacteriales</taxon>
        <taxon>Oscillospiraceae</taxon>
        <taxon>Ruminococcus</taxon>
    </lineage>
</organism>
<keyword evidence="1" id="KW-0812">Transmembrane</keyword>
<dbReference type="SUPFAM" id="SSF54184">
    <property type="entry name" value="Penicillin-binding protein 2x (pbp-2x), c-terminal domain"/>
    <property type="match status" value="2"/>
</dbReference>
<dbReference type="Gene3D" id="3.30.10.20">
    <property type="match status" value="6"/>
</dbReference>
<dbReference type="SMART" id="SM00740">
    <property type="entry name" value="PASTA"/>
    <property type="match status" value="6"/>
</dbReference>
<evidence type="ECO:0000259" key="2">
    <source>
        <dbReference type="PROSITE" id="PS51178"/>
    </source>
</evidence>
<dbReference type="InterPro" id="IPR000719">
    <property type="entry name" value="Prot_kinase_dom"/>
</dbReference>
<dbReference type="RefSeq" id="WP_074960865.1">
    <property type="nucleotide sequence ID" value="NZ_FOKQ01000010.1"/>
</dbReference>
<feature type="domain" description="PASTA" evidence="2">
    <location>
        <begin position="716"/>
        <end position="784"/>
    </location>
</feature>
<dbReference type="AlphaFoldDB" id="A0A1I1HW45"/>